<dbReference type="AlphaFoldDB" id="A0A4R5DDT6"/>
<evidence type="ECO:0000313" key="3">
    <source>
        <dbReference type="Proteomes" id="UP000294739"/>
    </source>
</evidence>
<dbReference type="OrthoDB" id="3425969at2"/>
<proteinExistence type="predicted"/>
<comment type="caution">
    <text evidence="2">The sequence shown here is derived from an EMBL/GenBank/DDBJ whole genome shotgun (WGS) entry which is preliminary data.</text>
</comment>
<dbReference type="InParanoid" id="A0A4R5DDT6"/>
<dbReference type="Proteomes" id="UP000294739">
    <property type="component" value="Unassembled WGS sequence"/>
</dbReference>
<sequence length="378" mass="38950">MSPISSNLAFDVPPRRELPPQRREAIRRLLEETVARGVVPPRPRRTRQLVWPAAGIAAASAVAAAVLVVADPGTPGSDVVHAATPPVLAAELSVGQPAGPQLRELAAAASGTESDDVEPGGAEPGGAPADTTVRTESWLLAVTVDGGTEDAAGPAEGAAPDVGEAAGVPAEGAATLGYGAETGTEVVTSAVVPVISERTFREDGSIHLREEHGQPRFPNEEWDESDVPAGAGEVLVDQTFPVGELPSAYPAQLSADPVVLRDQLLTVWPEADDPAAALFQAVREVYGERALGPAVQAATLAMLASEPGVVALGEMTDRSGRDAVAFGTDSDDSGLDRRHVLLVDPESGRMLGYEEVLTGDVGALDVEAPAVAAYDTFH</sequence>
<feature type="compositionally biased region" description="Low complexity" evidence="1">
    <location>
        <begin position="119"/>
        <end position="129"/>
    </location>
</feature>
<protein>
    <recommendedName>
        <fullName evidence="4">CU044_5270 family protein</fullName>
    </recommendedName>
</protein>
<dbReference type="EMBL" id="SMKZ01000022">
    <property type="protein sequence ID" value="TDE08735.1"/>
    <property type="molecule type" value="Genomic_DNA"/>
</dbReference>
<feature type="region of interest" description="Disordered" evidence="1">
    <location>
        <begin position="106"/>
        <end position="131"/>
    </location>
</feature>
<evidence type="ECO:0000256" key="1">
    <source>
        <dbReference type="SAM" id="MobiDB-lite"/>
    </source>
</evidence>
<evidence type="ECO:0008006" key="4">
    <source>
        <dbReference type="Google" id="ProtNLM"/>
    </source>
</evidence>
<gene>
    <name evidence="2" type="ORF">E1269_16305</name>
</gene>
<keyword evidence="3" id="KW-1185">Reference proteome</keyword>
<evidence type="ECO:0000313" key="2">
    <source>
        <dbReference type="EMBL" id="TDE08735.1"/>
    </source>
</evidence>
<dbReference type="RefSeq" id="WP_131896364.1">
    <property type="nucleotide sequence ID" value="NZ_SMKZ01000022.1"/>
</dbReference>
<organism evidence="2 3">
    <name type="scientific">Jiangella asiatica</name>
    <dbReference type="NCBI Taxonomy" id="2530372"/>
    <lineage>
        <taxon>Bacteria</taxon>
        <taxon>Bacillati</taxon>
        <taxon>Actinomycetota</taxon>
        <taxon>Actinomycetes</taxon>
        <taxon>Jiangellales</taxon>
        <taxon>Jiangellaceae</taxon>
        <taxon>Jiangella</taxon>
    </lineage>
</organism>
<name>A0A4R5DDT6_9ACTN</name>
<reference evidence="2 3" key="1">
    <citation type="submission" date="2019-03" db="EMBL/GenBank/DDBJ databases">
        <title>Draft genome sequences of novel Actinobacteria.</title>
        <authorList>
            <person name="Sahin N."/>
            <person name="Ay H."/>
            <person name="Saygin H."/>
        </authorList>
    </citation>
    <scope>NUCLEOTIDE SEQUENCE [LARGE SCALE GENOMIC DNA]</scope>
    <source>
        <strain evidence="2 3">5K138</strain>
    </source>
</reference>
<accession>A0A4R5DDT6</accession>